<sequence>MINPTLKDIESFFKDEELKKLPIVNFNVCQKSFVQTCSGEGRRIVTKSTSTGELLFKKKMEEDWDFTIEFKSLSSGMYFEGYAVNKYSLEENKRAVGKTLEELFINFFGREEYIKLMG</sequence>
<name>G3MA61_9CAUD</name>
<proteinExistence type="predicted"/>
<evidence type="ECO:0000313" key="1">
    <source>
        <dbReference type="EMBL" id="AEO93579.1"/>
    </source>
</evidence>
<dbReference type="RefSeq" id="YP_009015623.1">
    <property type="nucleotide sequence ID" value="NC_023719.1"/>
</dbReference>
<evidence type="ECO:0000313" key="2">
    <source>
        <dbReference type="Proteomes" id="UP000009273"/>
    </source>
</evidence>
<dbReference type="Proteomes" id="UP000009273">
    <property type="component" value="Segment"/>
</dbReference>
<reference evidence="1 2" key="1">
    <citation type="submission" date="2011-09" db="EMBL/GenBank/DDBJ databases">
        <authorList>
            <person name="Pope W.H."/>
            <person name="Pedulla M.L."/>
            <person name="Ford M.E."/>
            <person name="Peebles C.L."/>
            <person name="Hatfull G.H."/>
            <person name="Hendrix R.W."/>
        </authorList>
    </citation>
    <scope>NUCLEOTIDE SEQUENCE [LARGE SCALE GENOMIC DNA]</scope>
    <source>
        <strain evidence="1">G</strain>
    </source>
</reference>
<accession>G3MA61</accession>
<protein>
    <submittedName>
        <fullName evidence="1">Gp320</fullName>
    </submittedName>
</protein>
<dbReference type="KEGG" id="vg:18563535"/>
<organism evidence="1 2">
    <name type="scientific">Bacillus phage G</name>
    <dbReference type="NCBI Taxonomy" id="2884420"/>
    <lineage>
        <taxon>Viruses</taxon>
        <taxon>Duplodnaviria</taxon>
        <taxon>Heunggongvirae</taxon>
        <taxon>Uroviricota</taxon>
        <taxon>Caudoviricetes</taxon>
        <taxon>Donellivirus</taxon>
        <taxon>Donellivirus gee</taxon>
    </lineage>
</organism>
<dbReference type="GeneID" id="18563535"/>
<gene>
    <name evidence="1" type="primary">320</name>
    <name evidence="1" type="ORF">G_320</name>
</gene>
<keyword evidence="2" id="KW-1185">Reference proteome</keyword>
<dbReference type="EMBL" id="JN638751">
    <property type="protein sequence ID" value="AEO93579.1"/>
    <property type="molecule type" value="Genomic_DNA"/>
</dbReference>